<evidence type="ECO:0000256" key="1">
    <source>
        <dbReference type="ARBA" id="ARBA00007768"/>
    </source>
</evidence>
<accession>A0ABX3KQE3</accession>
<dbReference type="RefSeq" id="WP_077669525.1">
    <property type="nucleotide sequence ID" value="NZ_MUFR01000019.1"/>
</dbReference>
<dbReference type="PANTHER" id="PTHR12598">
    <property type="entry name" value="COPPER HOMEOSTASIS PROTEIN CUTC"/>
    <property type="match status" value="1"/>
</dbReference>
<evidence type="ECO:0000313" key="4">
    <source>
        <dbReference type="Proteomes" id="UP000189431"/>
    </source>
</evidence>
<dbReference type="InterPro" id="IPR036822">
    <property type="entry name" value="CutC-like_dom_sf"/>
</dbReference>
<dbReference type="Gene3D" id="3.20.20.380">
    <property type="entry name" value="Copper homeostasis (CutC) domain"/>
    <property type="match status" value="1"/>
</dbReference>
<comment type="subcellular location">
    <subcellularLocation>
        <location evidence="2">Cytoplasm</location>
    </subcellularLocation>
</comment>
<evidence type="ECO:0000313" key="3">
    <source>
        <dbReference type="EMBL" id="OOF33930.1"/>
    </source>
</evidence>
<dbReference type="SUPFAM" id="SSF110395">
    <property type="entry name" value="CutC-like"/>
    <property type="match status" value="1"/>
</dbReference>
<protein>
    <recommendedName>
        <fullName evidence="2">PF03932 family protein CutC</fullName>
    </recommendedName>
</protein>
<dbReference type="EMBL" id="MUFR01000019">
    <property type="protein sequence ID" value="OOF33930.1"/>
    <property type="molecule type" value="Genomic_DNA"/>
</dbReference>
<dbReference type="Proteomes" id="UP000189431">
    <property type="component" value="Unassembled WGS sequence"/>
</dbReference>
<dbReference type="PANTHER" id="PTHR12598:SF0">
    <property type="entry name" value="COPPER HOMEOSTASIS PROTEIN CUTC HOMOLOG"/>
    <property type="match status" value="1"/>
</dbReference>
<dbReference type="Pfam" id="PF03932">
    <property type="entry name" value="CutC"/>
    <property type="match status" value="1"/>
</dbReference>
<evidence type="ECO:0000256" key="2">
    <source>
        <dbReference type="HAMAP-Rule" id="MF_00795"/>
    </source>
</evidence>
<dbReference type="HAMAP" id="MF_00795">
    <property type="entry name" value="CutC"/>
    <property type="match status" value="1"/>
</dbReference>
<comment type="caution">
    <text evidence="3">The sequence shown here is derived from an EMBL/GenBank/DDBJ whole genome shotgun (WGS) entry which is preliminary data.</text>
</comment>
<keyword evidence="4" id="KW-1185">Reference proteome</keyword>
<keyword evidence="2" id="KW-0963">Cytoplasm</keyword>
<proteinExistence type="inferred from homology"/>
<comment type="similarity">
    <text evidence="1 2">Belongs to the CutC family.</text>
</comment>
<organism evidence="3 4">
    <name type="scientific">Salinivibrio costicola subsp. alcaliphilus</name>
    <dbReference type="NCBI Taxonomy" id="272773"/>
    <lineage>
        <taxon>Bacteria</taxon>
        <taxon>Pseudomonadati</taxon>
        <taxon>Pseudomonadota</taxon>
        <taxon>Gammaproteobacteria</taxon>
        <taxon>Vibrionales</taxon>
        <taxon>Vibrionaceae</taxon>
        <taxon>Salinivibrio</taxon>
    </lineage>
</organism>
<dbReference type="InterPro" id="IPR005627">
    <property type="entry name" value="CutC-like"/>
</dbReference>
<comment type="caution">
    <text evidence="2">Once thought to be involved in copper homeostasis, experiments in E.coli have shown this is not the case.</text>
</comment>
<name>A0ABX3KQE3_SALCS</name>
<reference evidence="4" key="1">
    <citation type="submission" date="2017-01" db="EMBL/GenBank/DDBJ databases">
        <title>Draft genome of the species Salinivibrio costicola subsp. alcaliphilus.</title>
        <authorList>
            <person name="Lopez-Hermoso C."/>
            <person name="De La Haba R."/>
            <person name="Sanchez-Porro C."/>
            <person name="Ventosa A."/>
        </authorList>
    </citation>
    <scope>NUCLEOTIDE SEQUENCE [LARGE SCALE GENOMIC DNA]</scope>
    <source>
        <strain evidence="4">CBH448</strain>
    </source>
</reference>
<gene>
    <name evidence="2" type="primary">cutC</name>
    <name evidence="3" type="ORF">BZJ21_08190</name>
</gene>
<sequence length="247" mass="26451">MTVTVEVCIDSIQSLSIAQQAGADRIELCASLKLGGLTPSMGTLYQAMQQARVPIYAIIRPREGDFVYSHDEAEVMLKDIATARKTGCHGVVIGALRPDGTVDLTLLDAMLAEARGMGVTFHRAFDHCTEPMAALDALIARPAVERILTSGGANHVEQGKETLKAWVDYVRHTTLRIMPGAGITAHNAAEIIAHTGARDIHLSARTTKASAAHTHAMATMGEGEKIGYPITDPMQVRAVKQAVARFS</sequence>